<dbReference type="SMART" id="SM00567">
    <property type="entry name" value="EZ_HEAT"/>
    <property type="match status" value="4"/>
</dbReference>
<dbReference type="InterPro" id="IPR016024">
    <property type="entry name" value="ARM-type_fold"/>
</dbReference>
<reference evidence="2" key="1">
    <citation type="submission" date="2020-09" db="EMBL/GenBank/DDBJ databases">
        <title>A novel bacterium of genus Paenibacillus, isolated from South China Sea.</title>
        <authorList>
            <person name="Huang H."/>
            <person name="Mo K."/>
            <person name="Hu Y."/>
        </authorList>
    </citation>
    <scope>NUCLEOTIDE SEQUENCE</scope>
    <source>
        <strain evidence="2">IB182363</strain>
    </source>
</reference>
<dbReference type="InterPro" id="IPR011989">
    <property type="entry name" value="ARM-like"/>
</dbReference>
<dbReference type="Proteomes" id="UP000639396">
    <property type="component" value="Unassembled WGS sequence"/>
</dbReference>
<dbReference type="SUPFAM" id="SSF51197">
    <property type="entry name" value="Clavaminate synthase-like"/>
    <property type="match status" value="1"/>
</dbReference>
<protein>
    <submittedName>
        <fullName evidence="2">HEAT repeat domain-containing protein</fullName>
    </submittedName>
</protein>
<proteinExistence type="predicted"/>
<comment type="caution">
    <text evidence="2">The sequence shown here is derived from an EMBL/GenBank/DDBJ whole genome shotgun (WGS) entry which is preliminary data.</text>
</comment>
<evidence type="ECO:0000313" key="3">
    <source>
        <dbReference type="Proteomes" id="UP000639396"/>
    </source>
</evidence>
<keyword evidence="3" id="KW-1185">Reference proteome</keyword>
<evidence type="ECO:0000313" key="2">
    <source>
        <dbReference type="EMBL" id="MBD2861053.1"/>
    </source>
</evidence>
<accession>A0A927C6J2</accession>
<name>A0A927C6J2_9BACL</name>
<dbReference type="Gene3D" id="1.25.10.10">
    <property type="entry name" value="Leucine-rich Repeat Variant"/>
    <property type="match status" value="2"/>
</dbReference>
<dbReference type="SUPFAM" id="SSF48371">
    <property type="entry name" value="ARM repeat"/>
    <property type="match status" value="1"/>
</dbReference>
<dbReference type="InterPro" id="IPR008775">
    <property type="entry name" value="Phytyl_CoA_dOase-like"/>
</dbReference>
<dbReference type="Pfam" id="PF05721">
    <property type="entry name" value="PhyH"/>
    <property type="match status" value="1"/>
</dbReference>
<organism evidence="2 3">
    <name type="scientific">Paenibacillus oceani</name>
    <dbReference type="NCBI Taxonomy" id="2772510"/>
    <lineage>
        <taxon>Bacteria</taxon>
        <taxon>Bacillati</taxon>
        <taxon>Bacillota</taxon>
        <taxon>Bacilli</taxon>
        <taxon>Bacillales</taxon>
        <taxon>Paenibacillaceae</taxon>
        <taxon>Paenibacillus</taxon>
    </lineage>
</organism>
<evidence type="ECO:0000256" key="1">
    <source>
        <dbReference type="ARBA" id="ARBA00045876"/>
    </source>
</evidence>
<dbReference type="InterPro" id="IPR004155">
    <property type="entry name" value="PBS_lyase_HEAT"/>
</dbReference>
<gene>
    <name evidence="2" type="ORF">IDH45_03505</name>
</gene>
<sequence length="513" mass="56333">MEKPMQLLNDDQMRQFITEGYLLLKTDFSPQFHQSLLERLSEVYRTEGNPGNNLLPRIRELQKVFEHPVVTGALTSVLGPGYMMHSHRHGHYNNSPKPGGWHKDSYWGYHKMRNHRPWWAMIMYFPQDTPVELGPTGVMPGTQNYDTRTFAADDSDGEVTAAGQAGTFVLIHYDIWHRSTSNLLGKERFMLKFEFMRTQAPAEPSWDNREALWITPSSFSTPVYRHEAMWTDAWNWLSGRSDDGLTAASGGTAEEIAGLLEELRSEEAERRVDAADRLGMLGAATASYGAVAAMERALEDSFEPVALNAAYGLARMGEEGSEALLRALKHGSVPVSRKAGYGLSAAGHGVVRELTEAVGSEREETIVHAAFALGEQPCAASSADVVSALAGLLSHASVKVRQAAVDALGSAGAYRSGYESGSESVEALAHALQDDDTQVRFMAGLSLAKWGEQAEDAVPSLVEALDDDNRYVRAHAADALYYIGTAKAQDALLRFLRVSRWCPTTTPASTFYP</sequence>
<dbReference type="PANTHER" id="PTHR12697">
    <property type="entry name" value="PBS LYASE HEAT-LIKE PROTEIN"/>
    <property type="match status" value="1"/>
</dbReference>
<dbReference type="GO" id="GO:0016706">
    <property type="term" value="F:2-oxoglutarate-dependent dioxygenase activity"/>
    <property type="evidence" value="ECO:0007669"/>
    <property type="project" value="UniProtKB-ARBA"/>
</dbReference>
<dbReference type="EMBL" id="JACXJA010000003">
    <property type="protein sequence ID" value="MBD2861053.1"/>
    <property type="molecule type" value="Genomic_DNA"/>
</dbReference>
<dbReference type="AlphaFoldDB" id="A0A927C6J2"/>
<dbReference type="PANTHER" id="PTHR12697:SF5">
    <property type="entry name" value="DEOXYHYPUSINE HYDROXYLASE"/>
    <property type="match status" value="1"/>
</dbReference>
<comment type="function">
    <text evidence="1">Catalyzes the hydroxylation of the N(6)-(4-aminobutyl)-L-lysine intermediate produced by deoxyhypusine synthase/DHPS on a critical lysine of the eukaryotic translation initiation factor 5A/eIF-5A. This is the second step of the post-translational modification of that lysine into an unusual amino acid residue named hypusine. Hypusination is unique to mature eIF-5A factor and is essential for its function.</text>
</comment>
<dbReference type="Gene3D" id="2.60.120.620">
    <property type="entry name" value="q2cbj1_9rhob like domain"/>
    <property type="match status" value="1"/>
</dbReference>
<dbReference type="InterPro" id="IPR021133">
    <property type="entry name" value="HEAT_type_2"/>
</dbReference>
<dbReference type="RefSeq" id="WP_190924687.1">
    <property type="nucleotide sequence ID" value="NZ_JACXJA010000003.1"/>
</dbReference>
<dbReference type="Pfam" id="PF13646">
    <property type="entry name" value="HEAT_2"/>
    <property type="match status" value="1"/>
</dbReference>
<dbReference type="PROSITE" id="PS50077">
    <property type="entry name" value="HEAT_REPEAT"/>
    <property type="match status" value="1"/>
</dbReference>